<gene>
    <name evidence="3" type="ORF">QJS10_CPA07g01058</name>
</gene>
<feature type="region of interest" description="Disordered" evidence="1">
    <location>
        <begin position="1"/>
        <end position="20"/>
    </location>
</feature>
<dbReference type="PANTHER" id="PTHR42851:SF4">
    <property type="entry name" value="PWWP DOMAIN-CONTAINING PROTEIN"/>
    <property type="match status" value="1"/>
</dbReference>
<evidence type="ECO:0000259" key="2">
    <source>
        <dbReference type="PROSITE" id="PS50812"/>
    </source>
</evidence>
<feature type="compositionally biased region" description="Basic residues" evidence="1">
    <location>
        <begin position="230"/>
        <end position="240"/>
    </location>
</feature>
<protein>
    <recommendedName>
        <fullName evidence="2">PWWP domain-containing protein</fullName>
    </recommendedName>
</protein>
<feature type="region of interest" description="Disordered" evidence="1">
    <location>
        <begin position="538"/>
        <end position="654"/>
    </location>
</feature>
<dbReference type="PROSITE" id="PS50812">
    <property type="entry name" value="PWWP"/>
    <property type="match status" value="1"/>
</dbReference>
<feature type="compositionally biased region" description="Basic residues" evidence="1">
    <location>
        <begin position="595"/>
        <end position="604"/>
    </location>
</feature>
<organism evidence="3 4">
    <name type="scientific">Acorus calamus</name>
    <name type="common">Sweet flag</name>
    <dbReference type="NCBI Taxonomy" id="4465"/>
    <lineage>
        <taxon>Eukaryota</taxon>
        <taxon>Viridiplantae</taxon>
        <taxon>Streptophyta</taxon>
        <taxon>Embryophyta</taxon>
        <taxon>Tracheophyta</taxon>
        <taxon>Spermatophyta</taxon>
        <taxon>Magnoliopsida</taxon>
        <taxon>Liliopsida</taxon>
        <taxon>Acoraceae</taxon>
        <taxon>Acorus</taxon>
    </lineage>
</organism>
<dbReference type="GO" id="GO:0003677">
    <property type="term" value="F:DNA binding"/>
    <property type="evidence" value="ECO:0007669"/>
    <property type="project" value="InterPro"/>
</dbReference>
<keyword evidence="4" id="KW-1185">Reference proteome</keyword>
<feature type="compositionally biased region" description="Acidic residues" evidence="1">
    <location>
        <begin position="778"/>
        <end position="791"/>
    </location>
</feature>
<feature type="region of interest" description="Disordered" evidence="1">
    <location>
        <begin position="47"/>
        <end position="72"/>
    </location>
</feature>
<dbReference type="SMART" id="SM00384">
    <property type="entry name" value="AT_hook"/>
    <property type="match status" value="3"/>
</dbReference>
<accession>A0AAV9EGB9</accession>
<evidence type="ECO:0000313" key="4">
    <source>
        <dbReference type="Proteomes" id="UP001180020"/>
    </source>
</evidence>
<feature type="compositionally biased region" description="Basic and acidic residues" evidence="1">
    <location>
        <begin position="241"/>
        <end position="252"/>
    </location>
</feature>
<feature type="region of interest" description="Disordered" evidence="1">
    <location>
        <begin position="132"/>
        <end position="339"/>
    </location>
</feature>
<feature type="compositionally biased region" description="Basic residues" evidence="1">
    <location>
        <begin position="281"/>
        <end position="293"/>
    </location>
</feature>
<dbReference type="SUPFAM" id="SSF63748">
    <property type="entry name" value="Tudor/PWWP/MBT"/>
    <property type="match status" value="1"/>
</dbReference>
<dbReference type="Gene3D" id="2.30.30.140">
    <property type="match status" value="1"/>
</dbReference>
<name>A0AAV9EGB9_ACOCL</name>
<feature type="compositionally biased region" description="Basic and acidic residues" evidence="1">
    <location>
        <begin position="538"/>
        <end position="559"/>
    </location>
</feature>
<feature type="compositionally biased region" description="Acidic residues" evidence="1">
    <location>
        <begin position="300"/>
        <end position="311"/>
    </location>
</feature>
<feature type="compositionally biased region" description="Acidic residues" evidence="1">
    <location>
        <begin position="253"/>
        <end position="262"/>
    </location>
</feature>
<dbReference type="PANTHER" id="PTHR42851">
    <property type="entry name" value="ALDOLASE-RELATED"/>
    <property type="match status" value="1"/>
</dbReference>
<dbReference type="SMART" id="SM00293">
    <property type="entry name" value="PWWP"/>
    <property type="match status" value="1"/>
</dbReference>
<dbReference type="AlphaFoldDB" id="A0AAV9EGB9"/>
<feature type="region of interest" description="Disordered" evidence="1">
    <location>
        <begin position="751"/>
        <end position="854"/>
    </location>
</feature>
<reference evidence="3" key="2">
    <citation type="submission" date="2023-06" db="EMBL/GenBank/DDBJ databases">
        <authorList>
            <person name="Ma L."/>
            <person name="Liu K.-W."/>
            <person name="Li Z."/>
            <person name="Hsiao Y.-Y."/>
            <person name="Qi Y."/>
            <person name="Fu T."/>
            <person name="Tang G."/>
            <person name="Zhang D."/>
            <person name="Sun W.-H."/>
            <person name="Liu D.-K."/>
            <person name="Li Y."/>
            <person name="Chen G.-Z."/>
            <person name="Liu X.-D."/>
            <person name="Liao X.-Y."/>
            <person name="Jiang Y.-T."/>
            <person name="Yu X."/>
            <person name="Hao Y."/>
            <person name="Huang J."/>
            <person name="Zhao X.-W."/>
            <person name="Ke S."/>
            <person name="Chen Y.-Y."/>
            <person name="Wu W.-L."/>
            <person name="Hsu J.-L."/>
            <person name="Lin Y.-F."/>
            <person name="Huang M.-D."/>
            <person name="Li C.-Y."/>
            <person name="Huang L."/>
            <person name="Wang Z.-W."/>
            <person name="Zhao X."/>
            <person name="Zhong W.-Y."/>
            <person name="Peng D.-H."/>
            <person name="Ahmad S."/>
            <person name="Lan S."/>
            <person name="Zhang J.-S."/>
            <person name="Tsai W.-C."/>
            <person name="Van De Peer Y."/>
            <person name="Liu Z.-J."/>
        </authorList>
    </citation>
    <scope>NUCLEOTIDE SEQUENCE</scope>
    <source>
        <strain evidence="3">CP</strain>
        <tissue evidence="3">Leaves</tissue>
    </source>
</reference>
<dbReference type="CDD" id="cd05162">
    <property type="entry name" value="PWWP"/>
    <property type="match status" value="1"/>
</dbReference>
<comment type="caution">
    <text evidence="3">The sequence shown here is derived from an EMBL/GenBank/DDBJ whole genome shotgun (WGS) entry which is preliminary data.</text>
</comment>
<feature type="domain" description="PWWP" evidence="2">
    <location>
        <begin position="344"/>
        <end position="405"/>
    </location>
</feature>
<feature type="region of interest" description="Disordered" evidence="1">
    <location>
        <begin position="669"/>
        <end position="690"/>
    </location>
</feature>
<dbReference type="InterPro" id="IPR017956">
    <property type="entry name" value="AT_hook_DNA-bd_motif"/>
</dbReference>
<dbReference type="InterPro" id="IPR053063">
    <property type="entry name" value="PWWP_domain_containing_PDP"/>
</dbReference>
<feature type="compositionally biased region" description="Basic and acidic residues" evidence="1">
    <location>
        <begin position="205"/>
        <end position="214"/>
    </location>
</feature>
<dbReference type="InterPro" id="IPR000313">
    <property type="entry name" value="PWWP_dom"/>
</dbReference>
<evidence type="ECO:0000313" key="3">
    <source>
        <dbReference type="EMBL" id="KAK1312347.1"/>
    </source>
</evidence>
<evidence type="ECO:0000256" key="1">
    <source>
        <dbReference type="SAM" id="MobiDB-lite"/>
    </source>
</evidence>
<feature type="compositionally biased region" description="Basic residues" evidence="1">
    <location>
        <begin position="192"/>
        <end position="204"/>
    </location>
</feature>
<dbReference type="EMBL" id="JAUJYO010000007">
    <property type="protein sequence ID" value="KAK1312347.1"/>
    <property type="molecule type" value="Genomic_DNA"/>
</dbReference>
<dbReference type="PRINTS" id="PR00929">
    <property type="entry name" value="ATHOOK"/>
</dbReference>
<reference evidence="3" key="1">
    <citation type="journal article" date="2023" name="Nat. Commun.">
        <title>Diploid and tetraploid genomes of Acorus and the evolution of monocots.</title>
        <authorList>
            <person name="Ma L."/>
            <person name="Liu K.W."/>
            <person name="Li Z."/>
            <person name="Hsiao Y.Y."/>
            <person name="Qi Y."/>
            <person name="Fu T."/>
            <person name="Tang G.D."/>
            <person name="Zhang D."/>
            <person name="Sun W.H."/>
            <person name="Liu D.K."/>
            <person name="Li Y."/>
            <person name="Chen G.Z."/>
            <person name="Liu X.D."/>
            <person name="Liao X.Y."/>
            <person name="Jiang Y.T."/>
            <person name="Yu X."/>
            <person name="Hao Y."/>
            <person name="Huang J."/>
            <person name="Zhao X.W."/>
            <person name="Ke S."/>
            <person name="Chen Y.Y."/>
            <person name="Wu W.L."/>
            <person name="Hsu J.L."/>
            <person name="Lin Y.F."/>
            <person name="Huang M.D."/>
            <person name="Li C.Y."/>
            <person name="Huang L."/>
            <person name="Wang Z.W."/>
            <person name="Zhao X."/>
            <person name="Zhong W.Y."/>
            <person name="Peng D.H."/>
            <person name="Ahmad S."/>
            <person name="Lan S."/>
            <person name="Zhang J.S."/>
            <person name="Tsai W.C."/>
            <person name="Van de Peer Y."/>
            <person name="Liu Z.J."/>
        </authorList>
    </citation>
    <scope>NUCLEOTIDE SEQUENCE</scope>
    <source>
        <strain evidence="3">CP</strain>
    </source>
</reference>
<dbReference type="Pfam" id="PF00855">
    <property type="entry name" value="PWWP"/>
    <property type="match status" value="1"/>
</dbReference>
<feature type="compositionally biased region" description="Basic and acidic residues" evidence="1">
    <location>
        <begin position="637"/>
        <end position="647"/>
    </location>
</feature>
<feature type="compositionally biased region" description="Acidic residues" evidence="1">
    <location>
        <begin position="163"/>
        <end position="179"/>
    </location>
</feature>
<proteinExistence type="predicted"/>
<sequence>MSDNNPSSSPPLPSPAAPAAADDKLDLNAYASESSVVVRPSDADVVAPLEQPAQASSAADGVPKSDLATEETTVLVEARQEEMKDEVVLVAAAAGDAVNVGGEGHGSGDGAVDSVVDAAGTAPVQVEVSTVVEGEPEEPNVGSADVADDAGGGSTLDEKVEVAEELLSADELDDGEGQEVGETVEVVEQKPAVRKRGRPPKARKIAKEVKKSEELFSADESGDGEEKKPSARKRGRPPKSRKNDKVEKKSEDVVEELFSADESDGKGQEVGESITVEGKPAARKRGRPRKPTKIAKELFSDEESDDGEGQEGGEKEISARKFGRSPNSRNITKAEKKTEEEFGVSDMVWGKIKSHPWWPGQIFDPSDASEMAKKHQKKGRLLVAYFGDHTFAWCEPSKLKPFEAHFPNMAKESSMDAFVSAVDEALDEVSRRVVLGLTCNCVPEESYADLKNEVIENAGIRERATNTDWLNMSSFARSFEPNMFLEYIKSLAESPMAKTDGLQFVTARAQLAAIHLKKGYQELPAFYHGGGFAECDNDGKPESDVMQVDRDTSLTDRKRVSVKGKARKEERVSRTPGDGSNNSKKERSLSELMKAKKSSRRLSNGRKVPSSSSGKQKSEVLDDFDSLEAVHKRKKKLDSSGDLETKSPRMGTPKSFKIGECIRRVASQITGSSPAVKDSSGTSRKALSSSRVSFRSDAETEILKYYSTCSMDEMLSQLCLAARDPLKGYSFLSMIVCFFADFRDLHTDGSVSLEENNGGQTGGMSSPKAKMGSLMSSESDDEDDDDVEDSYWTERVVQGSSPKRKKRKGDAKMRSPSKKVSPTEVELSDSVPAPSSRPASDPLEEPQVIDAGGDVRNGSMVEEQLDSYDKSAKEYNPAELILRFAESDALPSEVDLINIFSRYGPLKESETEVLKKSNHAKVVFKRGPDAELAFSSAGKFSIFGPALVKTMQKIRWNALTKEDLFTCRLAYSSSPIQVLRYPD</sequence>
<dbReference type="Proteomes" id="UP001180020">
    <property type="component" value="Unassembled WGS sequence"/>
</dbReference>